<accession>A0A652ZS42</accession>
<protein>
    <submittedName>
        <fullName evidence="1">Uncharacterized protein</fullName>
    </submittedName>
</protein>
<dbReference type="AlphaFoldDB" id="A0A652ZS42"/>
<dbReference type="EMBL" id="UPXP01000003">
    <property type="protein sequence ID" value="VBB38592.1"/>
    <property type="molecule type" value="Genomic_DNA"/>
</dbReference>
<gene>
    <name evidence="1" type="ORF">TRIP_E110059</name>
</gene>
<evidence type="ECO:0000313" key="1">
    <source>
        <dbReference type="EMBL" id="VBB38592.1"/>
    </source>
</evidence>
<proteinExistence type="predicted"/>
<organism evidence="1">
    <name type="scientific">uncultured Spirochaetota bacterium</name>
    <dbReference type="NCBI Taxonomy" id="460511"/>
    <lineage>
        <taxon>Bacteria</taxon>
        <taxon>Pseudomonadati</taxon>
        <taxon>Spirochaetota</taxon>
        <taxon>environmental samples</taxon>
    </lineage>
</organism>
<reference evidence="1" key="1">
    <citation type="submission" date="2018-07" db="EMBL/GenBank/DDBJ databases">
        <authorList>
            <consortium name="Genoscope - CEA"/>
            <person name="William W."/>
        </authorList>
    </citation>
    <scope>NUCLEOTIDE SEQUENCE</scope>
    <source>
        <strain evidence="1">IK1</strain>
    </source>
</reference>
<sequence length="135" mass="15967">MMMTINSPVDQFRFEGLRDLPFRKIRGWNRIRMPHQHHAAQVFVSASQYTNSVGSIGKTGIFLPDNLKTHFRHLLKKEFRYFPFLPRNARNRHHVHSKFDGFFLVNESKQFFHCHLLPPSIISISIKWILHLTSA</sequence>
<name>A0A652ZS42_9SPIR</name>